<proteinExistence type="predicted"/>
<dbReference type="AlphaFoldDB" id="A0A6I8LKR3"/>
<name>A0A6I8LKR3_9PSEU</name>
<organism evidence="1 2">
    <name type="scientific">Amycolatopsis camponoti</name>
    <dbReference type="NCBI Taxonomy" id="2606593"/>
    <lineage>
        <taxon>Bacteria</taxon>
        <taxon>Bacillati</taxon>
        <taxon>Actinomycetota</taxon>
        <taxon>Actinomycetes</taxon>
        <taxon>Pseudonocardiales</taxon>
        <taxon>Pseudonocardiaceae</taxon>
        <taxon>Amycolatopsis</taxon>
    </lineage>
</organism>
<keyword evidence="2" id="KW-1185">Reference proteome</keyword>
<evidence type="ECO:0000313" key="1">
    <source>
        <dbReference type="EMBL" id="VVJ17008.1"/>
    </source>
</evidence>
<gene>
    <name evidence="1" type="ORF">AA23TX_02029</name>
</gene>
<reference evidence="1 2" key="1">
    <citation type="submission" date="2019-09" db="EMBL/GenBank/DDBJ databases">
        <authorList>
            <person name="Leyn A S."/>
        </authorList>
    </citation>
    <scope>NUCLEOTIDE SEQUENCE [LARGE SCALE GENOMIC DNA]</scope>
    <source>
        <strain evidence="1">AA231_1</strain>
    </source>
</reference>
<protein>
    <submittedName>
        <fullName evidence="1">Uncharacterized protein</fullName>
    </submittedName>
</protein>
<dbReference type="EMBL" id="CABVGP010000001">
    <property type="protein sequence ID" value="VVJ17008.1"/>
    <property type="molecule type" value="Genomic_DNA"/>
</dbReference>
<sequence length="45" mass="4079">MAGCGIGRVAGLMAAELPGLPATGAGPIAVGPPGLLAAGLPELLG</sequence>
<evidence type="ECO:0000313" key="2">
    <source>
        <dbReference type="Proteomes" id="UP000399805"/>
    </source>
</evidence>
<dbReference type="Proteomes" id="UP000399805">
    <property type="component" value="Unassembled WGS sequence"/>
</dbReference>
<accession>A0A6I8LKR3</accession>